<keyword evidence="4" id="KW-1185">Reference proteome</keyword>
<dbReference type="InterPro" id="IPR053844">
    <property type="entry name" value="AH_C"/>
</dbReference>
<dbReference type="NCBIfam" id="TIGR02713">
    <property type="entry name" value="allophanate_hyd"/>
    <property type="match status" value="1"/>
</dbReference>
<proteinExistence type="predicted"/>
<evidence type="ECO:0000313" key="3">
    <source>
        <dbReference type="EMBL" id="EKS33285.1"/>
    </source>
</evidence>
<feature type="domain" description="Allophanate hydrolase C-terminal" evidence="2">
    <location>
        <begin position="471"/>
        <end position="594"/>
    </location>
</feature>
<dbReference type="NCBIfam" id="NF006043">
    <property type="entry name" value="PRK08186.1"/>
    <property type="match status" value="1"/>
</dbReference>
<dbReference type="InterPro" id="IPR014085">
    <property type="entry name" value="Allophanate_hydrolase"/>
</dbReference>
<feature type="domain" description="Amidase" evidence="1">
    <location>
        <begin position="37"/>
        <end position="433"/>
    </location>
</feature>
<dbReference type="HOGENOM" id="CLU_009600_0_1_5"/>
<dbReference type="Pfam" id="PF01425">
    <property type="entry name" value="Amidase"/>
    <property type="match status" value="1"/>
</dbReference>
<name>K8P0V5_9BRAD</name>
<evidence type="ECO:0000259" key="2">
    <source>
        <dbReference type="Pfam" id="PF21986"/>
    </source>
</evidence>
<dbReference type="EMBL" id="AGWY01000013">
    <property type="protein sequence ID" value="EKS33285.1"/>
    <property type="molecule type" value="Genomic_DNA"/>
</dbReference>
<dbReference type="Pfam" id="PF21986">
    <property type="entry name" value="AH_C"/>
    <property type="match status" value="1"/>
</dbReference>
<dbReference type="Gene3D" id="1.20.58.1700">
    <property type="match status" value="1"/>
</dbReference>
<dbReference type="AlphaFoldDB" id="K8P0V5"/>
<dbReference type="InterPro" id="IPR023631">
    <property type="entry name" value="Amidase_dom"/>
</dbReference>
<dbReference type="PANTHER" id="PTHR11895:SF169">
    <property type="entry name" value="GLUTAMYL-TRNA(GLN) AMIDOTRANSFERASE"/>
    <property type="match status" value="1"/>
</dbReference>
<dbReference type="InterPro" id="IPR036928">
    <property type="entry name" value="AS_sf"/>
</dbReference>
<protein>
    <submittedName>
        <fullName evidence="3">Allophanate hydrolase</fullName>
    </submittedName>
</protein>
<dbReference type="RefSeq" id="WP_002714196.1">
    <property type="nucleotide sequence ID" value="NZ_KB375281.1"/>
</dbReference>
<organism evidence="3 4">
    <name type="scientific">Afipia clevelandensis ATCC 49720</name>
    <dbReference type="NCBI Taxonomy" id="883079"/>
    <lineage>
        <taxon>Bacteria</taxon>
        <taxon>Pseudomonadati</taxon>
        <taxon>Pseudomonadota</taxon>
        <taxon>Alphaproteobacteria</taxon>
        <taxon>Hyphomicrobiales</taxon>
        <taxon>Nitrobacteraceae</taxon>
        <taxon>Afipia</taxon>
    </lineage>
</organism>
<dbReference type="OrthoDB" id="9811471at2"/>
<reference evidence="3 4" key="1">
    <citation type="submission" date="2012-04" db="EMBL/GenBank/DDBJ databases">
        <title>The Genome Sequence of Afipia clevelandensis ATCC 49720.</title>
        <authorList>
            <consortium name="The Broad Institute Genome Sequencing Platform"/>
            <person name="Earl A."/>
            <person name="Ward D."/>
            <person name="Feldgarden M."/>
            <person name="Gevers D."/>
            <person name="Huys G."/>
            <person name="Walker B."/>
            <person name="Young S.K."/>
            <person name="Zeng Q."/>
            <person name="Gargeya S."/>
            <person name="Fitzgerald M."/>
            <person name="Haas B."/>
            <person name="Abouelleil A."/>
            <person name="Alvarado L."/>
            <person name="Arachchi H.M."/>
            <person name="Berlin A."/>
            <person name="Chapman S.B."/>
            <person name="Goldberg J."/>
            <person name="Griggs A."/>
            <person name="Gujja S."/>
            <person name="Hansen M."/>
            <person name="Howarth C."/>
            <person name="Imamovic A."/>
            <person name="Larimer J."/>
            <person name="McCowen C."/>
            <person name="Montmayeur A."/>
            <person name="Murphy C."/>
            <person name="Neiman D."/>
            <person name="Pearson M."/>
            <person name="Priest M."/>
            <person name="Roberts A."/>
            <person name="Saif S."/>
            <person name="Shea T."/>
            <person name="Sisk P."/>
            <person name="Sykes S."/>
            <person name="Wortman J."/>
            <person name="Nusbaum C."/>
            <person name="Birren B."/>
        </authorList>
    </citation>
    <scope>NUCLEOTIDE SEQUENCE [LARGE SCALE GENOMIC DNA]</scope>
    <source>
        <strain evidence="3 4">ATCC 49720</strain>
    </source>
</reference>
<accession>K8P0V5</accession>
<evidence type="ECO:0000259" key="1">
    <source>
        <dbReference type="Pfam" id="PF01425"/>
    </source>
</evidence>
<dbReference type="GO" id="GO:0016787">
    <property type="term" value="F:hydrolase activity"/>
    <property type="evidence" value="ECO:0007669"/>
    <property type="project" value="UniProtKB-KW"/>
</dbReference>
<dbReference type="InterPro" id="IPR000120">
    <property type="entry name" value="Amidase"/>
</dbReference>
<comment type="caution">
    <text evidence="3">The sequence shown here is derived from an EMBL/GenBank/DDBJ whole genome shotgun (WGS) entry which is preliminary data.</text>
</comment>
<dbReference type="PATRIC" id="fig|883079.3.peg.3401"/>
<keyword evidence="3" id="KW-0378">Hydrolase</keyword>
<dbReference type="PANTHER" id="PTHR11895">
    <property type="entry name" value="TRANSAMIDASE"/>
    <property type="match status" value="1"/>
</dbReference>
<dbReference type="Proteomes" id="UP000001095">
    <property type="component" value="Unassembled WGS sequence"/>
</dbReference>
<dbReference type="SUPFAM" id="SSF75304">
    <property type="entry name" value="Amidase signature (AS) enzymes"/>
    <property type="match status" value="1"/>
</dbReference>
<dbReference type="Gene3D" id="3.90.1300.10">
    <property type="entry name" value="Amidase signature (AS) domain"/>
    <property type="match status" value="1"/>
</dbReference>
<gene>
    <name evidence="3" type="ORF">HMPREF9696_03326</name>
</gene>
<sequence>MTETVAEIVAAHRAGTTTPAKTVARSFQRIRDHGDPAIFISLRDEAEAIAEAEALAAKGDTSLPLYGVPVAVKDNIDVAGLATTAACPAFSYMPTRDANTVARLRAAGAIVIGKTNLDQFATGLVGVRSPYGIPKNAVRSDLVPGGSSSGSAVAVSAGLLPLSLGTDTAGSGRVPAMLNNIVGLKPSLGLMSTSGVLPACRTLDCVSIFSLNVDDAMIALDVMAGYDATDPYSRDRFVGPVTAFPAGIRIGIPRKGQLKFFGDAVSEQNYDAAVARLIALGAVPIEFDLAPFYETAQLLYEGPWVAERYLVIRDLLAKDPDAVHPVTREITLKGANISAADTFAALYKLEAMRQKSRATFESIDLMVLPTAPTAYTVEDVLANPIELNSRNGTYTNFVNLLDMCGLAIPAAMRADGIPFGITLLAPAGQDAKLASIGRVFHADTRLKTGARGVAPPVLAPVSKKPGKDEVAIVAVGAHLSGMALNHELLSLGGRLLEATSTAPDYKLYALKGTVPPKPGMLRVAPGTGSAIAIEVWALPTKAFGAFVAAIPSPLSIGTVTLAGGSGVKGFLVEASATEGARDITSFGGWRAFIAAQAKSA</sequence>
<dbReference type="Gene3D" id="3.10.490.10">
    <property type="entry name" value="Gamma-glutamyl cyclotransferase-like"/>
    <property type="match status" value="1"/>
</dbReference>
<evidence type="ECO:0000313" key="4">
    <source>
        <dbReference type="Proteomes" id="UP000001095"/>
    </source>
</evidence>